<proteinExistence type="inferred from homology"/>
<dbReference type="InterPro" id="IPR003439">
    <property type="entry name" value="ABC_transporter-like_ATP-bd"/>
</dbReference>
<dbReference type="GO" id="GO:0016887">
    <property type="term" value="F:ATP hydrolysis activity"/>
    <property type="evidence" value="ECO:0007669"/>
    <property type="project" value="InterPro"/>
</dbReference>
<evidence type="ECO:0000313" key="7">
    <source>
        <dbReference type="Proteomes" id="UP000477911"/>
    </source>
</evidence>
<name>A0A6L7G587_9RHOB</name>
<dbReference type="InterPro" id="IPR017871">
    <property type="entry name" value="ABC_transporter-like_CS"/>
</dbReference>
<dbReference type="EMBL" id="WUMU01000013">
    <property type="protein sequence ID" value="MXN18566.1"/>
    <property type="molecule type" value="Genomic_DNA"/>
</dbReference>
<dbReference type="Proteomes" id="UP000477911">
    <property type="component" value="Unassembled WGS sequence"/>
</dbReference>
<dbReference type="PANTHER" id="PTHR43166">
    <property type="entry name" value="AMINO ACID IMPORT ATP-BINDING PROTEIN"/>
    <property type="match status" value="1"/>
</dbReference>
<evidence type="ECO:0000259" key="5">
    <source>
        <dbReference type="PROSITE" id="PS50893"/>
    </source>
</evidence>
<protein>
    <submittedName>
        <fullName evidence="6">ATP-binding cassette domain-containing protein</fullName>
    </submittedName>
</protein>
<keyword evidence="7" id="KW-1185">Reference proteome</keyword>
<dbReference type="SMART" id="SM00382">
    <property type="entry name" value="AAA"/>
    <property type="match status" value="1"/>
</dbReference>
<dbReference type="SUPFAM" id="SSF52540">
    <property type="entry name" value="P-loop containing nucleoside triphosphate hydrolases"/>
    <property type="match status" value="1"/>
</dbReference>
<evidence type="ECO:0000256" key="3">
    <source>
        <dbReference type="ARBA" id="ARBA00022741"/>
    </source>
</evidence>
<dbReference type="PROSITE" id="PS50893">
    <property type="entry name" value="ABC_TRANSPORTER_2"/>
    <property type="match status" value="1"/>
</dbReference>
<evidence type="ECO:0000256" key="4">
    <source>
        <dbReference type="ARBA" id="ARBA00022840"/>
    </source>
</evidence>
<dbReference type="RefSeq" id="WP_160894695.1">
    <property type="nucleotide sequence ID" value="NZ_WUMU01000013.1"/>
</dbReference>
<evidence type="ECO:0000256" key="2">
    <source>
        <dbReference type="ARBA" id="ARBA00022448"/>
    </source>
</evidence>
<keyword evidence="4 6" id="KW-0067">ATP-binding</keyword>
<dbReference type="PIRSF" id="PIRSF039085">
    <property type="entry name" value="ABC_ATPase_HisP"/>
    <property type="match status" value="1"/>
</dbReference>
<dbReference type="PROSITE" id="PS00211">
    <property type="entry name" value="ABC_TRANSPORTER_1"/>
    <property type="match status" value="1"/>
</dbReference>
<gene>
    <name evidence="6" type="ORF">GR170_12020</name>
</gene>
<dbReference type="InterPro" id="IPR003593">
    <property type="entry name" value="AAA+_ATPase"/>
</dbReference>
<organism evidence="6 7">
    <name type="scientific">Pseudooceanicola albus</name>
    <dbReference type="NCBI Taxonomy" id="2692189"/>
    <lineage>
        <taxon>Bacteria</taxon>
        <taxon>Pseudomonadati</taxon>
        <taxon>Pseudomonadota</taxon>
        <taxon>Alphaproteobacteria</taxon>
        <taxon>Rhodobacterales</taxon>
        <taxon>Paracoccaceae</taxon>
        <taxon>Pseudooceanicola</taxon>
    </lineage>
</organism>
<dbReference type="AlphaFoldDB" id="A0A6L7G587"/>
<sequence>MTEKLRAEGIRKSYGTHEVLRGVSLTAGAGDVISLIGSSGSGKSTLLRCLNLLERPDAGRILLEGEALALARQRDGRLGAADPKQLRRMRARLSMVFQDFCLWSHMTILHNLTEAPRQVLGKSRAEAEDLARRTLAKVGLPETVLNRHPGQLSGGQQQRVAIARALCMEPEVMLFDEPTSALDPERVAEVLKVMQALAEEGRTMIVVTHEMGFARHASTRVVFLEEGRIGAEGPPEDIFTRTENPRLQRFLAGRLQP</sequence>
<dbReference type="GO" id="GO:0005524">
    <property type="term" value="F:ATP binding"/>
    <property type="evidence" value="ECO:0007669"/>
    <property type="project" value="UniProtKB-KW"/>
</dbReference>
<dbReference type="InterPro" id="IPR050086">
    <property type="entry name" value="MetN_ABC_transporter-like"/>
</dbReference>
<comment type="similarity">
    <text evidence="1">Belongs to the ABC transporter superfamily.</text>
</comment>
<accession>A0A6L7G587</accession>
<keyword evidence="2" id="KW-0813">Transport</keyword>
<dbReference type="CDD" id="cd03262">
    <property type="entry name" value="ABC_HisP_GlnQ"/>
    <property type="match status" value="1"/>
</dbReference>
<reference evidence="6 7" key="1">
    <citation type="submission" date="2019-12" db="EMBL/GenBank/DDBJ databases">
        <authorList>
            <person name="Li M."/>
        </authorList>
    </citation>
    <scope>NUCLEOTIDE SEQUENCE [LARGE SCALE GENOMIC DNA]</scope>
    <source>
        <strain evidence="6 7">GBMRC 2024</strain>
    </source>
</reference>
<comment type="caution">
    <text evidence="6">The sequence shown here is derived from an EMBL/GenBank/DDBJ whole genome shotgun (WGS) entry which is preliminary data.</text>
</comment>
<dbReference type="GO" id="GO:0015424">
    <property type="term" value="F:ABC-type amino acid transporter activity"/>
    <property type="evidence" value="ECO:0007669"/>
    <property type="project" value="InterPro"/>
</dbReference>
<dbReference type="FunFam" id="3.40.50.300:FF:000020">
    <property type="entry name" value="Amino acid ABC transporter ATP-binding component"/>
    <property type="match status" value="1"/>
</dbReference>
<feature type="domain" description="ABC transporter" evidence="5">
    <location>
        <begin position="5"/>
        <end position="251"/>
    </location>
</feature>
<dbReference type="Pfam" id="PF00005">
    <property type="entry name" value="ABC_tran"/>
    <property type="match status" value="1"/>
</dbReference>
<evidence type="ECO:0000313" key="6">
    <source>
        <dbReference type="EMBL" id="MXN18566.1"/>
    </source>
</evidence>
<dbReference type="Gene3D" id="3.40.50.300">
    <property type="entry name" value="P-loop containing nucleotide triphosphate hydrolases"/>
    <property type="match status" value="1"/>
</dbReference>
<dbReference type="InterPro" id="IPR030679">
    <property type="entry name" value="ABC_ATPase_HisP-typ"/>
</dbReference>
<keyword evidence="3" id="KW-0547">Nucleotide-binding</keyword>
<dbReference type="InterPro" id="IPR027417">
    <property type="entry name" value="P-loop_NTPase"/>
</dbReference>
<evidence type="ECO:0000256" key="1">
    <source>
        <dbReference type="ARBA" id="ARBA00005417"/>
    </source>
</evidence>
<dbReference type="PANTHER" id="PTHR43166:SF15">
    <property type="entry name" value="HISTIDINE TRANSPORT ATP-BINDING PROTEIN HISP"/>
    <property type="match status" value="1"/>
</dbReference>